<proteinExistence type="predicted"/>
<gene>
    <name evidence="1" type="ORF">VIS19158_04881</name>
</gene>
<name>F9RQH9_9VIBR</name>
<dbReference type="AlphaFoldDB" id="F9RQH9"/>
<dbReference type="EMBL" id="AFWE01000162">
    <property type="protein sequence ID" value="EGU34194.1"/>
    <property type="molecule type" value="Genomic_DNA"/>
</dbReference>
<reference evidence="1 2" key="1">
    <citation type="journal article" date="2012" name="Int. J. Syst. Evol. Microbiol.">
        <title>Vibrio caribbeanicus sp. nov., isolated from the marine sponge Scleritoderma cyanea.</title>
        <authorList>
            <person name="Hoffmann M."/>
            <person name="Monday S.R."/>
            <person name="Allard M.W."/>
            <person name="Strain E.A."/>
            <person name="Whittaker P."/>
            <person name="Naum M."/>
            <person name="McCarthy P.J."/>
            <person name="Lopez J.V."/>
            <person name="Fischer M."/>
            <person name="Brown E.W."/>
        </authorList>
    </citation>
    <scope>NUCLEOTIDE SEQUENCE [LARGE SCALE GENOMIC DNA]</scope>
    <source>
        <strain evidence="1 2">LMG 19158</strain>
    </source>
</reference>
<evidence type="ECO:0000313" key="2">
    <source>
        <dbReference type="Proteomes" id="UP000004349"/>
    </source>
</evidence>
<evidence type="ECO:0000313" key="1">
    <source>
        <dbReference type="EMBL" id="EGU34194.1"/>
    </source>
</evidence>
<protein>
    <submittedName>
        <fullName evidence="1">Uncharacterized protein</fullName>
    </submittedName>
</protein>
<sequence>MIILVRKDKILDLNIKIQQSVAVLEDNVLVQKFEDDFYFDTYINRVQKLPSILILISRTSDGMTLIFEGYLYSNSTA</sequence>
<comment type="caution">
    <text evidence="1">The sequence shown here is derived from an EMBL/GenBank/DDBJ whole genome shotgun (WGS) entry which is preliminary data.</text>
</comment>
<dbReference type="Proteomes" id="UP000004349">
    <property type="component" value="Unassembled WGS sequence"/>
</dbReference>
<accession>F9RQH9</accession>
<organism evidence="1 2">
    <name type="scientific">Vibrio scophthalmi LMG 19158</name>
    <dbReference type="NCBI Taxonomy" id="870967"/>
    <lineage>
        <taxon>Bacteria</taxon>
        <taxon>Pseudomonadati</taxon>
        <taxon>Pseudomonadota</taxon>
        <taxon>Gammaproteobacteria</taxon>
        <taxon>Vibrionales</taxon>
        <taxon>Vibrionaceae</taxon>
        <taxon>Vibrio</taxon>
    </lineage>
</organism>